<evidence type="ECO:0000256" key="5">
    <source>
        <dbReference type="ARBA" id="ARBA00022989"/>
    </source>
</evidence>
<feature type="transmembrane region" description="Helical" evidence="8">
    <location>
        <begin position="277"/>
        <end position="295"/>
    </location>
</feature>
<dbReference type="GO" id="GO:0016020">
    <property type="term" value="C:membrane"/>
    <property type="evidence" value="ECO:0007669"/>
    <property type="project" value="UniProtKB-SubCell"/>
</dbReference>
<proteinExistence type="inferred from homology"/>
<feature type="transmembrane region" description="Helical" evidence="8">
    <location>
        <begin position="302"/>
        <end position="322"/>
    </location>
</feature>
<comment type="subcellular location">
    <subcellularLocation>
        <location evidence="1">Membrane</location>
        <topology evidence="1">Multi-pass membrane protein</topology>
    </subcellularLocation>
</comment>
<dbReference type="Pfam" id="PF06027">
    <property type="entry name" value="SLC35F"/>
    <property type="match status" value="1"/>
</dbReference>
<sequence length="366" mass="40392">MSTYETFGATVDEEDSDSIGSLELDKNKKGTRLQHCLYTFIRAICSRNFIRALIYGQLLSILQCGTGIFSGLLQNEDVSTPTAQSFGMYCVLCLVFSTQLAYKQDGRNLLSILKSFDGLKYALIGLIDVEANFLVVKAYQYTTVTSVQILDCFSIAAVLVLSRIFLRTHYRVTHYVGVAISVLGLGGLVGSDVITGNSESGDGSNIALGDVLVISGAVLYGVSNVAQEFVVKSYGRREFLGMLGIFSTVISGIQVIFLERQELFKVDFTCYKVVLPWLAFVIFLFLMYACMSHVIQKTSATVTNISILSADFYSLILGIFIFQYEFHFLYLVAFVVVILGVAVYSVRPTAVPESIPVNSQDEEARR</sequence>
<evidence type="ECO:0000256" key="2">
    <source>
        <dbReference type="ARBA" id="ARBA00007863"/>
    </source>
</evidence>
<comment type="function">
    <text evidence="7">Putative solute transporter.</text>
</comment>
<evidence type="ECO:0000256" key="8">
    <source>
        <dbReference type="SAM" id="Phobius"/>
    </source>
</evidence>
<dbReference type="PANTHER" id="PTHR14233">
    <property type="entry name" value="DUF914-RELATED"/>
    <property type="match status" value="1"/>
</dbReference>
<feature type="transmembrane region" description="Helical" evidence="8">
    <location>
        <begin position="147"/>
        <end position="166"/>
    </location>
</feature>
<dbReference type="EMBL" id="HACG01033635">
    <property type="protein sequence ID" value="CEK80500.1"/>
    <property type="molecule type" value="Transcribed_RNA"/>
</dbReference>
<dbReference type="InterPro" id="IPR037185">
    <property type="entry name" value="EmrE-like"/>
</dbReference>
<dbReference type="InterPro" id="IPR052221">
    <property type="entry name" value="SLC35F_Transporter"/>
</dbReference>
<accession>A0A0B7AKR9</accession>
<evidence type="ECO:0008006" key="10">
    <source>
        <dbReference type="Google" id="ProtNLM"/>
    </source>
</evidence>
<evidence type="ECO:0000256" key="3">
    <source>
        <dbReference type="ARBA" id="ARBA00022448"/>
    </source>
</evidence>
<keyword evidence="6 8" id="KW-0472">Membrane</keyword>
<dbReference type="PANTHER" id="PTHR14233:SF4">
    <property type="entry name" value="SOLUTE CARRIER FAMILY 35 MEMBER F2"/>
    <property type="match status" value="1"/>
</dbReference>
<feature type="transmembrane region" description="Helical" evidence="8">
    <location>
        <begin position="173"/>
        <end position="194"/>
    </location>
</feature>
<evidence type="ECO:0000256" key="7">
    <source>
        <dbReference type="ARBA" id="ARBA00037727"/>
    </source>
</evidence>
<keyword evidence="3" id="KW-0813">Transport</keyword>
<feature type="transmembrane region" description="Helical" evidence="8">
    <location>
        <begin position="328"/>
        <end position="346"/>
    </location>
</feature>
<evidence type="ECO:0000256" key="1">
    <source>
        <dbReference type="ARBA" id="ARBA00004141"/>
    </source>
</evidence>
<protein>
    <recommendedName>
        <fullName evidence="10">EamA domain-containing protein</fullName>
    </recommendedName>
</protein>
<dbReference type="SUPFAM" id="SSF103481">
    <property type="entry name" value="Multidrug resistance efflux transporter EmrE"/>
    <property type="match status" value="1"/>
</dbReference>
<name>A0A0B7AKR9_9EUPU</name>
<evidence type="ECO:0000256" key="4">
    <source>
        <dbReference type="ARBA" id="ARBA00022692"/>
    </source>
</evidence>
<reference evidence="9" key="1">
    <citation type="submission" date="2014-12" db="EMBL/GenBank/DDBJ databases">
        <title>Insight into the proteome of Arion vulgaris.</title>
        <authorList>
            <person name="Aradska J."/>
            <person name="Bulat T."/>
            <person name="Smidak R."/>
            <person name="Sarate P."/>
            <person name="Gangsoo J."/>
            <person name="Sialana F."/>
            <person name="Bilban M."/>
            <person name="Lubec G."/>
        </authorList>
    </citation>
    <scope>NUCLEOTIDE SEQUENCE</scope>
    <source>
        <tissue evidence="9">Skin</tissue>
    </source>
</reference>
<evidence type="ECO:0000313" key="9">
    <source>
        <dbReference type="EMBL" id="CEK80500.1"/>
    </source>
</evidence>
<dbReference type="AlphaFoldDB" id="A0A0B7AKR9"/>
<keyword evidence="4 8" id="KW-0812">Transmembrane</keyword>
<gene>
    <name evidence="9" type="primary">ORF121253</name>
</gene>
<feature type="transmembrane region" description="Helical" evidence="8">
    <location>
        <begin position="239"/>
        <end position="257"/>
    </location>
</feature>
<feature type="transmembrane region" description="Helical" evidence="8">
    <location>
        <begin position="206"/>
        <end position="227"/>
    </location>
</feature>
<dbReference type="GO" id="GO:0022857">
    <property type="term" value="F:transmembrane transporter activity"/>
    <property type="evidence" value="ECO:0007669"/>
    <property type="project" value="InterPro"/>
</dbReference>
<organism evidence="9">
    <name type="scientific">Arion vulgaris</name>
    <dbReference type="NCBI Taxonomy" id="1028688"/>
    <lineage>
        <taxon>Eukaryota</taxon>
        <taxon>Metazoa</taxon>
        <taxon>Spiralia</taxon>
        <taxon>Lophotrochozoa</taxon>
        <taxon>Mollusca</taxon>
        <taxon>Gastropoda</taxon>
        <taxon>Heterobranchia</taxon>
        <taxon>Euthyneura</taxon>
        <taxon>Panpulmonata</taxon>
        <taxon>Eupulmonata</taxon>
        <taxon>Stylommatophora</taxon>
        <taxon>Helicina</taxon>
        <taxon>Arionoidea</taxon>
        <taxon>Arionidae</taxon>
        <taxon>Arion</taxon>
    </lineage>
</organism>
<dbReference type="InterPro" id="IPR009262">
    <property type="entry name" value="SLC35_F1/F2/F6"/>
</dbReference>
<evidence type="ECO:0000256" key="6">
    <source>
        <dbReference type="ARBA" id="ARBA00023136"/>
    </source>
</evidence>
<keyword evidence="5 8" id="KW-1133">Transmembrane helix</keyword>
<comment type="similarity">
    <text evidence="2">Belongs to the SLC35F solute transporter family.</text>
</comment>
<feature type="transmembrane region" description="Helical" evidence="8">
    <location>
        <begin position="52"/>
        <end position="73"/>
    </location>
</feature>